<evidence type="ECO:0000313" key="2">
    <source>
        <dbReference type="EMBL" id="EDM27174.1"/>
    </source>
</evidence>
<name>A6DMI4_9BACT</name>
<dbReference type="CDD" id="cd00060">
    <property type="entry name" value="FHA"/>
    <property type="match status" value="1"/>
</dbReference>
<evidence type="ECO:0000313" key="3">
    <source>
        <dbReference type="Proteomes" id="UP000004947"/>
    </source>
</evidence>
<dbReference type="STRING" id="313628.LNTAR_15932"/>
<dbReference type="SUPFAM" id="SSF49879">
    <property type="entry name" value="SMAD/FHA domain"/>
    <property type="match status" value="1"/>
</dbReference>
<dbReference type="SMART" id="SM00240">
    <property type="entry name" value="FHA"/>
    <property type="match status" value="1"/>
</dbReference>
<dbReference type="PROSITE" id="PS50006">
    <property type="entry name" value="FHA_DOMAIN"/>
    <property type="match status" value="1"/>
</dbReference>
<dbReference type="Proteomes" id="UP000004947">
    <property type="component" value="Unassembled WGS sequence"/>
</dbReference>
<evidence type="ECO:0000259" key="1">
    <source>
        <dbReference type="PROSITE" id="PS50006"/>
    </source>
</evidence>
<dbReference type="EMBL" id="ABCK01000011">
    <property type="protein sequence ID" value="EDM27174.1"/>
    <property type="molecule type" value="Genomic_DNA"/>
</dbReference>
<dbReference type="InterPro" id="IPR008984">
    <property type="entry name" value="SMAD_FHA_dom_sf"/>
</dbReference>
<dbReference type="Gene3D" id="2.60.200.20">
    <property type="match status" value="1"/>
</dbReference>
<dbReference type="PANTHER" id="PTHR23308">
    <property type="entry name" value="NUCLEAR INHIBITOR OF PROTEIN PHOSPHATASE-1"/>
    <property type="match status" value="1"/>
</dbReference>
<gene>
    <name evidence="2" type="ORF">LNTAR_15932</name>
</gene>
<protein>
    <submittedName>
        <fullName evidence="2">FHA domain containing protein</fullName>
    </submittedName>
</protein>
<accession>A6DMI4</accession>
<dbReference type="Pfam" id="PF00498">
    <property type="entry name" value="FHA"/>
    <property type="match status" value="1"/>
</dbReference>
<dbReference type="eggNOG" id="COG1716">
    <property type="taxonomic scope" value="Bacteria"/>
</dbReference>
<keyword evidence="3" id="KW-1185">Reference proteome</keyword>
<comment type="caution">
    <text evidence="2">The sequence shown here is derived from an EMBL/GenBank/DDBJ whole genome shotgun (WGS) entry which is preliminary data.</text>
</comment>
<organism evidence="2 3">
    <name type="scientific">Lentisphaera araneosa HTCC2155</name>
    <dbReference type="NCBI Taxonomy" id="313628"/>
    <lineage>
        <taxon>Bacteria</taxon>
        <taxon>Pseudomonadati</taxon>
        <taxon>Lentisphaerota</taxon>
        <taxon>Lentisphaeria</taxon>
        <taxon>Lentisphaerales</taxon>
        <taxon>Lentisphaeraceae</taxon>
        <taxon>Lentisphaera</taxon>
    </lineage>
</organism>
<dbReference type="InterPro" id="IPR000253">
    <property type="entry name" value="FHA_dom"/>
</dbReference>
<proteinExistence type="predicted"/>
<dbReference type="AlphaFoldDB" id="A6DMI4"/>
<feature type="domain" description="FHA" evidence="1">
    <location>
        <begin position="31"/>
        <end position="80"/>
    </location>
</feature>
<sequence length="108" mass="12427">MKGIKKHRVAFLDIKRLDEQVQTYKLKEGDTIIGRTKDNSIQLAFPNISRHHSKISFSNETYSIEDLESTNGTYVNGISIAKCVLHPNDVIEIGDTHLFYYEREELIS</sequence>
<dbReference type="InterPro" id="IPR050923">
    <property type="entry name" value="Cell_Proc_Reg/RNA_Proc"/>
</dbReference>
<reference evidence="2 3" key="1">
    <citation type="journal article" date="2010" name="J. Bacteriol.">
        <title>Genome sequence of Lentisphaera araneosa HTCC2155T, the type species of the order Lentisphaerales in the phylum Lentisphaerae.</title>
        <authorList>
            <person name="Thrash J.C."/>
            <person name="Cho J.C."/>
            <person name="Vergin K.L."/>
            <person name="Morris R.M."/>
            <person name="Giovannoni S.J."/>
        </authorList>
    </citation>
    <scope>NUCLEOTIDE SEQUENCE [LARGE SCALE GENOMIC DNA]</scope>
    <source>
        <strain evidence="2 3">HTCC2155</strain>
    </source>
</reference>